<sequence length="247" mass="27435">MKWNGEVFATFELIKIDKTMLGYYIIAGLIFIVSMYVSNKLKSKFKKYSKVHLQNGMSGKELAEKMLRDNNINDVKVISTPGMLTDHYNPQKKTINLSEGVYNQRNAAAAAVATHETGHAIQHANAYSWLTMRSQLVPVVSVASRFSQWVIFGGLILMATTAIGSTVLLLGIIMFGMGTLFSFITLPVEYDASKRALAWLENENMVSGQEHEAAEDSLKWAARTYVVAAVGSLATLLYFLSIYMGRD</sequence>
<dbReference type="STRING" id="241145.SAMN05660776_1799"/>
<feature type="transmembrane region" description="Helical" evidence="1">
    <location>
        <begin position="155"/>
        <end position="184"/>
    </location>
</feature>
<gene>
    <name evidence="2" type="ORF">SAMN05660776_1799</name>
</gene>
<evidence type="ECO:0000313" key="2">
    <source>
        <dbReference type="EMBL" id="SKB54324.1"/>
    </source>
</evidence>
<dbReference type="Pfam" id="PF04298">
    <property type="entry name" value="Zn_peptidase_2"/>
    <property type="match status" value="1"/>
</dbReference>
<dbReference type="InterPro" id="IPR007395">
    <property type="entry name" value="Zn_peptidase_2"/>
</dbReference>
<proteinExistence type="predicted"/>
<keyword evidence="3" id="KW-1185">Reference proteome</keyword>
<dbReference type="PANTHER" id="PTHR36434:SF1">
    <property type="entry name" value="MEMBRANE PROTEASE YUGP-RELATED"/>
    <property type="match status" value="1"/>
</dbReference>
<dbReference type="Proteomes" id="UP000190230">
    <property type="component" value="Unassembled WGS sequence"/>
</dbReference>
<keyword evidence="1" id="KW-1133">Transmembrane helix</keyword>
<keyword evidence="1" id="KW-0812">Transmembrane</keyword>
<evidence type="ECO:0008006" key="4">
    <source>
        <dbReference type="Google" id="ProtNLM"/>
    </source>
</evidence>
<keyword evidence="1" id="KW-0472">Membrane</keyword>
<name>A0A1T5C4G9_9FLAO</name>
<protein>
    <recommendedName>
        <fullName evidence="4">Zinc metallopeptidase</fullName>
    </recommendedName>
</protein>
<feature type="transmembrane region" description="Helical" evidence="1">
    <location>
        <begin position="20"/>
        <end position="37"/>
    </location>
</feature>
<evidence type="ECO:0000313" key="3">
    <source>
        <dbReference type="Proteomes" id="UP000190230"/>
    </source>
</evidence>
<dbReference type="EMBL" id="FUYY01000002">
    <property type="protein sequence ID" value="SKB54324.1"/>
    <property type="molecule type" value="Genomic_DNA"/>
</dbReference>
<dbReference type="PANTHER" id="PTHR36434">
    <property type="entry name" value="MEMBRANE PROTEASE YUGP-RELATED"/>
    <property type="match status" value="1"/>
</dbReference>
<accession>A0A1T5C4G9</accession>
<organism evidence="2 3">
    <name type="scientific">Salegentibacter holothuriorum</name>
    <dbReference type="NCBI Taxonomy" id="241145"/>
    <lineage>
        <taxon>Bacteria</taxon>
        <taxon>Pseudomonadati</taxon>
        <taxon>Bacteroidota</taxon>
        <taxon>Flavobacteriia</taxon>
        <taxon>Flavobacteriales</taxon>
        <taxon>Flavobacteriaceae</taxon>
        <taxon>Salegentibacter</taxon>
    </lineage>
</organism>
<evidence type="ECO:0000256" key="1">
    <source>
        <dbReference type="SAM" id="Phobius"/>
    </source>
</evidence>
<feature type="transmembrane region" description="Helical" evidence="1">
    <location>
        <begin position="225"/>
        <end position="245"/>
    </location>
</feature>
<reference evidence="3" key="1">
    <citation type="submission" date="2017-02" db="EMBL/GenBank/DDBJ databases">
        <authorList>
            <person name="Varghese N."/>
            <person name="Submissions S."/>
        </authorList>
    </citation>
    <scope>NUCLEOTIDE SEQUENCE [LARGE SCALE GENOMIC DNA]</scope>
    <source>
        <strain evidence="3">DSM 23405</strain>
    </source>
</reference>
<dbReference type="AlphaFoldDB" id="A0A1T5C4G9"/>